<dbReference type="Proteomes" id="UP001481413">
    <property type="component" value="Unassembled WGS sequence"/>
</dbReference>
<dbReference type="InterPro" id="IPR006283">
    <property type="entry name" value="ThiL-like"/>
</dbReference>
<evidence type="ECO:0000313" key="5">
    <source>
        <dbReference type="Proteomes" id="UP001481413"/>
    </source>
</evidence>
<dbReference type="SUPFAM" id="SSF56042">
    <property type="entry name" value="PurM C-terminal domain-like"/>
    <property type="match status" value="1"/>
</dbReference>
<dbReference type="Pfam" id="PF00586">
    <property type="entry name" value="AIRS"/>
    <property type="match status" value="1"/>
</dbReference>
<dbReference type="InterPro" id="IPR016188">
    <property type="entry name" value="PurM-like_N"/>
</dbReference>
<protein>
    <submittedName>
        <fullName evidence="4">Methanogenesis marker 2 protein</fullName>
    </submittedName>
</protein>
<dbReference type="Gene3D" id="3.30.1330.10">
    <property type="entry name" value="PurM-like, N-terminal domain"/>
    <property type="match status" value="1"/>
</dbReference>
<reference evidence="4 5" key="1">
    <citation type="submission" date="2024-04" db="EMBL/GenBank/DDBJ databases">
        <title>Draft genome sequence of Thalassolituus maritimus NBRC 116585.</title>
        <authorList>
            <person name="Miyakawa T."/>
            <person name="Kusuya Y."/>
            <person name="Miura T."/>
        </authorList>
    </citation>
    <scope>NUCLEOTIDE SEQUENCE [LARGE SCALE GENOMIC DNA]</scope>
    <source>
        <strain evidence="4 5">5NW40-0001</strain>
    </source>
</reference>
<dbReference type="Pfam" id="PF02769">
    <property type="entry name" value="AIRS_C"/>
    <property type="match status" value="1"/>
</dbReference>
<dbReference type="InterPro" id="IPR036676">
    <property type="entry name" value="PurM-like_C_sf"/>
</dbReference>
<evidence type="ECO:0000259" key="2">
    <source>
        <dbReference type="Pfam" id="PF00586"/>
    </source>
</evidence>
<dbReference type="RefSeq" id="WP_353293561.1">
    <property type="nucleotide sequence ID" value="NZ_BAABWH010000001.1"/>
</dbReference>
<proteinExistence type="predicted"/>
<evidence type="ECO:0000313" key="4">
    <source>
        <dbReference type="EMBL" id="GAA6144637.1"/>
    </source>
</evidence>
<dbReference type="EMBL" id="BAABWH010000001">
    <property type="protein sequence ID" value="GAA6144637.1"/>
    <property type="molecule type" value="Genomic_DNA"/>
</dbReference>
<evidence type="ECO:0000256" key="1">
    <source>
        <dbReference type="ARBA" id="ARBA00022977"/>
    </source>
</evidence>
<organism evidence="4 5">
    <name type="scientific">Thalassolituus maritimus</name>
    <dbReference type="NCBI Taxonomy" id="484498"/>
    <lineage>
        <taxon>Bacteria</taxon>
        <taxon>Pseudomonadati</taxon>
        <taxon>Pseudomonadota</taxon>
        <taxon>Gammaproteobacteria</taxon>
        <taxon>Oceanospirillales</taxon>
        <taxon>Oceanospirillaceae</taxon>
        <taxon>Thalassolituus</taxon>
    </lineage>
</organism>
<gene>
    <name evidence="4" type="ORF">NBRC116585_07540</name>
</gene>
<accession>A0ABP9ZX10</accession>
<dbReference type="PANTHER" id="PTHR30270">
    <property type="entry name" value="THIAMINE-MONOPHOSPHATE KINASE"/>
    <property type="match status" value="1"/>
</dbReference>
<name>A0ABP9ZX10_9GAMM</name>
<dbReference type="Gene3D" id="3.90.650.10">
    <property type="entry name" value="PurM-like C-terminal domain"/>
    <property type="match status" value="1"/>
</dbReference>
<feature type="domain" description="PurM-like N-terminal" evidence="2">
    <location>
        <begin position="44"/>
        <end position="152"/>
    </location>
</feature>
<keyword evidence="5" id="KW-1185">Reference proteome</keyword>
<dbReference type="InterPro" id="IPR011413">
    <property type="entry name" value="UCP036540_AIR"/>
</dbReference>
<evidence type="ECO:0000259" key="3">
    <source>
        <dbReference type="Pfam" id="PF02769"/>
    </source>
</evidence>
<feature type="domain" description="PurM-like C-terminal" evidence="3">
    <location>
        <begin position="201"/>
        <end position="302"/>
    </location>
</feature>
<dbReference type="PANTHER" id="PTHR30270:SF0">
    <property type="entry name" value="THIAMINE-MONOPHOSPHATE KINASE"/>
    <property type="match status" value="1"/>
</dbReference>
<sequence length="331" mass="35461">MVIESELEMLLRQVREHAGIGLKQDISQVSRELDPLPSGWHPNGDDTAAIPMEGGWQLLAIEGMQGRLVREQPWFAGWCAVMVNCSDIAAMGGRPVAVVDALWADIASAPEAAAEVVKGMRDACRVFGLSLVGGHTNLRAATPSLAVSVLGQAKALLSSFAAEPGQSLVMAIDLRGNFTGPGNWNAATSAPPERLRGDLALLPQIAENGLAIACKDISQAGVLGTLLMMLESSAVGAHVHLPNIPKAAGIDWQTWLTAFPSFGYLLTCSRDQEQALLDVFHQRNIAAAVIGDIRSGHSLTVTDQRQTSEFYDLKQGLTGFRADESRRERYA</sequence>
<dbReference type="NCBIfam" id="TIGR04049">
    <property type="entry name" value="AIR_rel_sll0787"/>
    <property type="match status" value="1"/>
</dbReference>
<dbReference type="InterPro" id="IPR024030">
    <property type="entry name" value="AIR_synthase-rel_sll0787"/>
</dbReference>
<dbReference type="PIRSF" id="PIRSF036540">
    <property type="entry name" value="UCP036540_AIR"/>
    <property type="match status" value="1"/>
</dbReference>
<comment type="caution">
    <text evidence="4">The sequence shown here is derived from an EMBL/GenBank/DDBJ whole genome shotgun (WGS) entry which is preliminary data.</text>
</comment>
<dbReference type="CDD" id="cd02192">
    <property type="entry name" value="PurM-like3"/>
    <property type="match status" value="1"/>
</dbReference>
<dbReference type="InterPro" id="IPR036921">
    <property type="entry name" value="PurM-like_N_sf"/>
</dbReference>
<dbReference type="InterPro" id="IPR010918">
    <property type="entry name" value="PurM-like_C_dom"/>
</dbReference>
<dbReference type="SUPFAM" id="SSF55326">
    <property type="entry name" value="PurM N-terminal domain-like"/>
    <property type="match status" value="1"/>
</dbReference>
<keyword evidence="1" id="KW-0784">Thiamine biosynthesis</keyword>